<dbReference type="InterPro" id="IPR003717">
    <property type="entry name" value="RecO"/>
</dbReference>
<dbReference type="EMBL" id="LCNM01000006">
    <property type="protein sequence ID" value="KKU56562.1"/>
    <property type="molecule type" value="Genomic_DNA"/>
</dbReference>
<keyword evidence="3 7" id="KW-0227">DNA damage</keyword>
<name>A0A0G1RHK9_9BACT</name>
<organism evidence="9 10">
    <name type="scientific">Candidatus Amesbacteria bacterium GW2011_GWA2_47_11</name>
    <dbReference type="NCBI Taxonomy" id="1618357"/>
    <lineage>
        <taxon>Bacteria</taxon>
        <taxon>Candidatus Amesiibacteriota</taxon>
    </lineage>
</organism>
<reference evidence="9 10" key="1">
    <citation type="journal article" date="2015" name="Nature">
        <title>rRNA introns, odd ribosomes, and small enigmatic genomes across a large radiation of phyla.</title>
        <authorList>
            <person name="Brown C.T."/>
            <person name="Hug L.A."/>
            <person name="Thomas B.C."/>
            <person name="Sharon I."/>
            <person name="Castelle C.J."/>
            <person name="Singh A."/>
            <person name="Wilkins M.J."/>
            <person name="Williams K.H."/>
            <person name="Banfield J.F."/>
        </authorList>
    </citation>
    <scope>NUCLEOTIDE SEQUENCE [LARGE SCALE GENOMIC DNA]</scope>
</reference>
<dbReference type="Gene3D" id="1.20.1440.120">
    <property type="entry name" value="Recombination protein O, C-terminal domain"/>
    <property type="match status" value="1"/>
</dbReference>
<dbReference type="NCBIfam" id="TIGR00613">
    <property type="entry name" value="reco"/>
    <property type="match status" value="1"/>
</dbReference>
<accession>A0A0G1RHK9</accession>
<evidence type="ECO:0000256" key="2">
    <source>
        <dbReference type="ARBA" id="ARBA00021310"/>
    </source>
</evidence>
<dbReference type="Pfam" id="PF02565">
    <property type="entry name" value="RecO_C"/>
    <property type="match status" value="1"/>
</dbReference>
<evidence type="ECO:0000256" key="5">
    <source>
        <dbReference type="ARBA" id="ARBA00023204"/>
    </source>
</evidence>
<dbReference type="InterPro" id="IPR012340">
    <property type="entry name" value="NA-bd_OB-fold"/>
</dbReference>
<evidence type="ECO:0000256" key="3">
    <source>
        <dbReference type="ARBA" id="ARBA00022763"/>
    </source>
</evidence>
<evidence type="ECO:0000256" key="1">
    <source>
        <dbReference type="ARBA" id="ARBA00007452"/>
    </source>
</evidence>
<evidence type="ECO:0000256" key="7">
    <source>
        <dbReference type="HAMAP-Rule" id="MF_00201"/>
    </source>
</evidence>
<evidence type="ECO:0000256" key="4">
    <source>
        <dbReference type="ARBA" id="ARBA00023172"/>
    </source>
</evidence>
<protein>
    <recommendedName>
        <fullName evidence="2 7">DNA repair protein RecO</fullName>
    </recommendedName>
    <alternativeName>
        <fullName evidence="6 7">Recombination protein O</fullName>
    </alternativeName>
</protein>
<proteinExistence type="inferred from homology"/>
<comment type="similarity">
    <text evidence="1 7">Belongs to the RecO family.</text>
</comment>
<gene>
    <name evidence="7" type="primary">recO</name>
    <name evidence="9" type="ORF">UX78_C0006G0025</name>
</gene>
<evidence type="ECO:0000256" key="6">
    <source>
        <dbReference type="ARBA" id="ARBA00033409"/>
    </source>
</evidence>
<dbReference type="Pfam" id="PF11967">
    <property type="entry name" value="RecO_N"/>
    <property type="match status" value="1"/>
</dbReference>
<dbReference type="GO" id="GO:0006310">
    <property type="term" value="P:DNA recombination"/>
    <property type="evidence" value="ECO:0007669"/>
    <property type="project" value="UniProtKB-UniRule"/>
</dbReference>
<keyword evidence="4 7" id="KW-0233">DNA recombination</keyword>
<dbReference type="SUPFAM" id="SSF50249">
    <property type="entry name" value="Nucleic acid-binding proteins"/>
    <property type="match status" value="1"/>
</dbReference>
<dbReference type="InterPro" id="IPR022572">
    <property type="entry name" value="DNA_rep/recomb_RecO_N"/>
</dbReference>
<dbReference type="PANTHER" id="PTHR33991:SF1">
    <property type="entry name" value="DNA REPAIR PROTEIN RECO"/>
    <property type="match status" value="1"/>
</dbReference>
<keyword evidence="5 7" id="KW-0234">DNA repair</keyword>
<sequence>MRTYTVEGIVIKRQNIGEADKLITLFTETLGKITLLARGIRKSSSRRVGSLELFNQVKVSAARGRGELDTLTEVQVLNSFSPWRRFLGRITLAYQLCEIVDKLTPDRQPHPEIFTLLSLSLSQISNLKRDWQSKINGWKLQIVCELGYWPKDKEYVGEVDEFIEEIINRPLHSPDFLSRLKQ</sequence>
<dbReference type="AlphaFoldDB" id="A0A0G1RHK9"/>
<evidence type="ECO:0000313" key="10">
    <source>
        <dbReference type="Proteomes" id="UP000034607"/>
    </source>
</evidence>
<evidence type="ECO:0000259" key="8">
    <source>
        <dbReference type="Pfam" id="PF11967"/>
    </source>
</evidence>
<dbReference type="GO" id="GO:0043590">
    <property type="term" value="C:bacterial nucleoid"/>
    <property type="evidence" value="ECO:0007669"/>
    <property type="project" value="TreeGrafter"/>
</dbReference>
<comment type="caution">
    <text evidence="9">The sequence shown here is derived from an EMBL/GenBank/DDBJ whole genome shotgun (WGS) entry which is preliminary data.</text>
</comment>
<dbReference type="Proteomes" id="UP000034607">
    <property type="component" value="Unassembled WGS sequence"/>
</dbReference>
<dbReference type="HAMAP" id="MF_00201">
    <property type="entry name" value="RecO"/>
    <property type="match status" value="1"/>
</dbReference>
<dbReference type="GO" id="GO:0006302">
    <property type="term" value="P:double-strand break repair"/>
    <property type="evidence" value="ECO:0007669"/>
    <property type="project" value="TreeGrafter"/>
</dbReference>
<dbReference type="Gene3D" id="2.40.50.140">
    <property type="entry name" value="Nucleic acid-binding proteins"/>
    <property type="match status" value="1"/>
</dbReference>
<dbReference type="PANTHER" id="PTHR33991">
    <property type="entry name" value="DNA REPAIR PROTEIN RECO"/>
    <property type="match status" value="1"/>
</dbReference>
<dbReference type="InterPro" id="IPR042242">
    <property type="entry name" value="RecO_C"/>
</dbReference>
<comment type="function">
    <text evidence="7">Involved in DNA repair and RecF pathway recombination.</text>
</comment>
<dbReference type="SUPFAM" id="SSF57863">
    <property type="entry name" value="ArfGap/RecO-like zinc finger"/>
    <property type="match status" value="1"/>
</dbReference>
<evidence type="ECO:0000313" key="9">
    <source>
        <dbReference type="EMBL" id="KKU56562.1"/>
    </source>
</evidence>
<dbReference type="InterPro" id="IPR037278">
    <property type="entry name" value="ARFGAP/RecO"/>
</dbReference>
<feature type="domain" description="DNA replication/recombination mediator RecO N-terminal" evidence="8">
    <location>
        <begin position="1"/>
        <end position="80"/>
    </location>
</feature>